<comment type="caution">
    <text evidence="2">The sequence shown here is derived from an EMBL/GenBank/DDBJ whole genome shotgun (WGS) entry which is preliminary data.</text>
</comment>
<accession>A0ABW0H1R6</accession>
<keyword evidence="2" id="KW-0808">Transferase</keyword>
<evidence type="ECO:0000259" key="1">
    <source>
        <dbReference type="Pfam" id="PF07475"/>
    </source>
</evidence>
<dbReference type="InterPro" id="IPR027417">
    <property type="entry name" value="P-loop_NTPase"/>
</dbReference>
<dbReference type="GO" id="GO:0016301">
    <property type="term" value="F:kinase activity"/>
    <property type="evidence" value="ECO:0007669"/>
    <property type="project" value="UniProtKB-KW"/>
</dbReference>
<dbReference type="InterPro" id="IPR011104">
    <property type="entry name" value="Hpr_kin/Pase_C"/>
</dbReference>
<reference evidence="3" key="1">
    <citation type="journal article" date="2019" name="Int. J. Syst. Evol. Microbiol.">
        <title>The Global Catalogue of Microorganisms (GCM) 10K type strain sequencing project: providing services to taxonomists for standard genome sequencing and annotation.</title>
        <authorList>
            <consortium name="The Broad Institute Genomics Platform"/>
            <consortium name="The Broad Institute Genome Sequencing Center for Infectious Disease"/>
            <person name="Wu L."/>
            <person name="Ma J."/>
        </authorList>
    </citation>
    <scope>NUCLEOTIDE SEQUENCE [LARGE SCALE GENOMIC DNA]</scope>
    <source>
        <strain evidence="3">CGMCC 4.1415</strain>
    </source>
</reference>
<dbReference type="EMBL" id="JBHSLL010000056">
    <property type="protein sequence ID" value="MFC5387225.1"/>
    <property type="molecule type" value="Genomic_DNA"/>
</dbReference>
<dbReference type="SUPFAM" id="SSF53795">
    <property type="entry name" value="PEP carboxykinase-like"/>
    <property type="match status" value="1"/>
</dbReference>
<dbReference type="Proteomes" id="UP001596016">
    <property type="component" value="Unassembled WGS sequence"/>
</dbReference>
<keyword evidence="2" id="KW-0418">Kinase</keyword>
<protein>
    <submittedName>
        <fullName evidence="2">HPr kinase/phosphorylase</fullName>
    </submittedName>
</protein>
<evidence type="ECO:0000313" key="3">
    <source>
        <dbReference type="Proteomes" id="UP001596016"/>
    </source>
</evidence>
<feature type="domain" description="HPr kinase/phosphorylase C-terminal" evidence="1">
    <location>
        <begin position="9"/>
        <end position="131"/>
    </location>
</feature>
<sequence>MSVADIPVNVHGTALVLGECGILVMGPSGSGKTTLALELIERFRSQGRFARLIGDDQLFVENQTGRLVCYAPPAICGLVEVHGLGVRHLPAEPAAVIDLVVCLVPEKDMVRFPEAVTKQLVGCQVPRIDVPAQNVIYGLRIVKSWLEMPPLTVI</sequence>
<keyword evidence="3" id="KW-1185">Reference proteome</keyword>
<organism evidence="2 3">
    <name type="scientific">Aquamicrobium segne</name>
    <dbReference type="NCBI Taxonomy" id="469547"/>
    <lineage>
        <taxon>Bacteria</taxon>
        <taxon>Pseudomonadati</taxon>
        <taxon>Pseudomonadota</taxon>
        <taxon>Alphaproteobacteria</taxon>
        <taxon>Hyphomicrobiales</taxon>
        <taxon>Phyllobacteriaceae</taxon>
        <taxon>Aquamicrobium</taxon>
    </lineage>
</organism>
<gene>
    <name evidence="2" type="ORF">ACFPLB_14780</name>
</gene>
<dbReference type="Gene3D" id="3.40.50.300">
    <property type="entry name" value="P-loop containing nucleotide triphosphate hydrolases"/>
    <property type="match status" value="1"/>
</dbReference>
<proteinExistence type="predicted"/>
<dbReference type="Pfam" id="PF07475">
    <property type="entry name" value="Hpr_kinase_C"/>
    <property type="match status" value="1"/>
</dbReference>
<dbReference type="CDD" id="cd01918">
    <property type="entry name" value="HprK_C"/>
    <property type="match status" value="1"/>
</dbReference>
<name>A0ABW0H1R6_9HYPH</name>
<evidence type="ECO:0000313" key="2">
    <source>
        <dbReference type="EMBL" id="MFC5387225.1"/>
    </source>
</evidence>
<dbReference type="RefSeq" id="WP_378230999.1">
    <property type="nucleotide sequence ID" value="NZ_JBHSLL010000056.1"/>
</dbReference>